<evidence type="ECO:0000259" key="2">
    <source>
        <dbReference type="PROSITE" id="PS50181"/>
    </source>
</evidence>
<dbReference type="SUPFAM" id="SSF47954">
    <property type="entry name" value="Cyclin-like"/>
    <property type="match status" value="1"/>
</dbReference>
<feature type="region of interest" description="Disordered" evidence="1">
    <location>
        <begin position="178"/>
        <end position="215"/>
    </location>
</feature>
<evidence type="ECO:0000256" key="1">
    <source>
        <dbReference type="SAM" id="MobiDB-lite"/>
    </source>
</evidence>
<dbReference type="InterPro" id="IPR001810">
    <property type="entry name" value="F-box_dom"/>
</dbReference>
<evidence type="ECO:0000313" key="4">
    <source>
        <dbReference type="Proteomes" id="UP000660262"/>
    </source>
</evidence>
<protein>
    <recommendedName>
        <fullName evidence="2">F-box domain-containing protein</fullName>
    </recommendedName>
</protein>
<dbReference type="InterPro" id="IPR006671">
    <property type="entry name" value="Cyclin_N"/>
</dbReference>
<dbReference type="InterPro" id="IPR036915">
    <property type="entry name" value="Cyclin-like_sf"/>
</dbReference>
<feature type="region of interest" description="Disordered" evidence="1">
    <location>
        <begin position="104"/>
        <end position="128"/>
    </location>
</feature>
<sequence length="952" mass="102619">MEHSPLATVTAPHSMIAPAPWCVHSTDDVPSSPSSSLQMQVQVQMHGSMSGNMLQGTTRSELQPASVGHDPVFQDQYATKAMSIPVGEDNVEMEVDTPPMLERKAGHHTLLPSRASTPSPTTAGKRTAAGNVVNDETDVHVDAAAAAPTTTACGKRLGVQSTAGGTNLFPTNKYKKQRLPGHEHNTRGAAAGCLPCSSQPSTTGNAADDSKKSKGGLSLTSLPDYLVAKILSMVPEQEVANVLSVCRAFGGSSSSSGERRRRSMRQKVVQARPVGLAREVWQMKCQQLEEEWPQEPTFTQQKTLKEEEAKAADDIRHNYEAIPASTVCSGETTCDDAHAPPTPPRSFYHYLRHRLHWQLMARRMSRNRLRAPVREQGATVGTSCIGGDASKLTYIERAQCVGWLLDVGDEYDLPARTMHLAVSYLDRALGCAQLSMLSTRSGGSASCAKKAAVSRDNLQLIGTACLALAWAHHRGCLTYRSDNRENQENREINNNNNDNDNNSNNNNNNNNNNSNNNNNGDEDAAFAPMVADGNNHAAAGVAVNDDANAEADAANAAAAGEVPLTRNAHDGTVTKVPPFRFFVELMDGAFTAHEIALACGMLLFHVLDDECELSAEVLVGPNCRFTRERWQELSRATRPARVLGNIDARSSQNGNQPTPATSFLLIDDTIRRADLALGPQGISVSEREASLRAGQNPAQSVRVAPSSDELRSLLCRLKDAHLEQPSRDWLPVFLSANEWFHGQEEGVTHYAKYLLELALVSPLGLKHRHADLAAAAAWLARFVSRMRFQPVPALGSGPDEVASAAATAVSKCHESMPARIGCAVDQIKAAMMPPMTLADGSDAPPLLIHGFANAQCVPAQAVSSAIRMLACIAWDPKDVAGIVEPTDTGDDDDDDDAALGTPNSSSSSSTAEETARDIVRRVCEKYRRPCFRHVAEWNKPFGLDLLLAFLPA</sequence>
<dbReference type="PANTHER" id="PTHR42264">
    <property type="entry name" value="EPHRIN_REC_LIKE DOMAIN-CONTAINING PROTEIN"/>
    <property type="match status" value="1"/>
</dbReference>
<reference evidence="3" key="1">
    <citation type="submission" date="2020-10" db="EMBL/GenBank/DDBJ databases">
        <title>Unveiling of a novel bifunctional photoreceptor, Dualchrome1, isolated from a cosmopolitan green alga.</title>
        <authorList>
            <person name="Suzuki S."/>
            <person name="Kawachi M."/>
        </authorList>
    </citation>
    <scope>NUCLEOTIDE SEQUENCE</scope>
    <source>
        <strain evidence="3">NIES 2893</strain>
    </source>
</reference>
<feature type="compositionally biased region" description="Acidic residues" evidence="1">
    <location>
        <begin position="887"/>
        <end position="897"/>
    </location>
</feature>
<keyword evidence="4" id="KW-1185">Reference proteome</keyword>
<feature type="compositionally biased region" description="Polar residues" evidence="1">
    <location>
        <begin position="196"/>
        <end position="205"/>
    </location>
</feature>
<dbReference type="Gene3D" id="1.10.472.10">
    <property type="entry name" value="Cyclin-like"/>
    <property type="match status" value="1"/>
</dbReference>
<feature type="compositionally biased region" description="Polar residues" evidence="1">
    <location>
        <begin position="114"/>
        <end position="124"/>
    </location>
</feature>
<feature type="domain" description="F-box" evidence="2">
    <location>
        <begin position="216"/>
        <end position="249"/>
    </location>
</feature>
<gene>
    <name evidence="3" type="ORF">PPROV_000924600</name>
</gene>
<dbReference type="PANTHER" id="PTHR42264:SF6">
    <property type="entry name" value="TRANSMEMBRANE PROTEIN"/>
    <property type="match status" value="1"/>
</dbReference>
<feature type="region of interest" description="Disordered" evidence="1">
    <location>
        <begin position="882"/>
        <end position="914"/>
    </location>
</feature>
<name>A0A830HUX7_9CHLO</name>
<dbReference type="EMBL" id="BNJQ01000029">
    <property type="protein sequence ID" value="GHP10515.1"/>
    <property type="molecule type" value="Genomic_DNA"/>
</dbReference>
<comment type="caution">
    <text evidence="3">The sequence shown here is derived from an EMBL/GenBank/DDBJ whole genome shotgun (WGS) entry which is preliminary data.</text>
</comment>
<dbReference type="AlphaFoldDB" id="A0A830HUX7"/>
<accession>A0A830HUX7</accession>
<evidence type="ECO:0000313" key="3">
    <source>
        <dbReference type="EMBL" id="GHP10515.1"/>
    </source>
</evidence>
<organism evidence="3 4">
    <name type="scientific">Pycnococcus provasolii</name>
    <dbReference type="NCBI Taxonomy" id="41880"/>
    <lineage>
        <taxon>Eukaryota</taxon>
        <taxon>Viridiplantae</taxon>
        <taxon>Chlorophyta</taxon>
        <taxon>Pseudoscourfieldiophyceae</taxon>
        <taxon>Pseudoscourfieldiales</taxon>
        <taxon>Pycnococcaceae</taxon>
        <taxon>Pycnococcus</taxon>
    </lineage>
</organism>
<dbReference type="Pfam" id="PF00134">
    <property type="entry name" value="Cyclin_N"/>
    <property type="match status" value="1"/>
</dbReference>
<proteinExistence type="predicted"/>
<feature type="region of interest" description="Disordered" evidence="1">
    <location>
        <begin position="487"/>
        <end position="526"/>
    </location>
</feature>
<feature type="compositionally biased region" description="Low complexity" evidence="1">
    <location>
        <begin position="493"/>
        <end position="519"/>
    </location>
</feature>
<dbReference type="Proteomes" id="UP000660262">
    <property type="component" value="Unassembled WGS sequence"/>
</dbReference>
<dbReference type="PROSITE" id="PS50181">
    <property type="entry name" value="FBOX"/>
    <property type="match status" value="1"/>
</dbReference>